<dbReference type="GeneID" id="97856670"/>
<accession>A0A7I8HVL4</accession>
<gene>
    <name evidence="1" type="ORF">KAM351_08620</name>
</gene>
<reference evidence="1" key="1">
    <citation type="submission" date="2021-07" db="EMBL/GenBank/DDBJ databases">
        <title>Draft genome sequence of carbapenem-resistant Aeromonas spp. in Japan.</title>
        <authorList>
            <person name="Maehana S."/>
            <person name="Suzuki M."/>
            <person name="Kitasato H."/>
        </authorList>
    </citation>
    <scope>NUCLEOTIDE SEQUENCE</scope>
    <source>
        <strain evidence="1">KAM351</strain>
    </source>
</reference>
<dbReference type="AlphaFoldDB" id="A0A7I8HVL4"/>
<evidence type="ECO:0000313" key="2">
    <source>
        <dbReference type="Proteomes" id="UP000886934"/>
    </source>
</evidence>
<dbReference type="Proteomes" id="UP000886934">
    <property type="component" value="Unassembled WGS sequence"/>
</dbReference>
<evidence type="ECO:0000313" key="1">
    <source>
        <dbReference type="EMBL" id="GJA62251.1"/>
    </source>
</evidence>
<protein>
    <submittedName>
        <fullName evidence="1">Uncharacterized protein</fullName>
    </submittedName>
</protein>
<proteinExistence type="predicted"/>
<comment type="caution">
    <text evidence="1">The sequence shown here is derived from an EMBL/GenBank/DDBJ whole genome shotgun (WGS) entry which is preliminary data.</text>
</comment>
<organism evidence="1 2">
    <name type="scientific">Aeromonas caviae</name>
    <name type="common">Aeromonas punctata</name>
    <dbReference type="NCBI Taxonomy" id="648"/>
    <lineage>
        <taxon>Bacteria</taxon>
        <taxon>Pseudomonadati</taxon>
        <taxon>Pseudomonadota</taxon>
        <taxon>Gammaproteobacteria</taxon>
        <taxon>Aeromonadales</taxon>
        <taxon>Aeromonadaceae</taxon>
        <taxon>Aeromonas</taxon>
    </lineage>
</organism>
<dbReference type="RefSeq" id="WP_042075795.1">
    <property type="nucleotide sequence ID" value="NZ_AP024136.1"/>
</dbReference>
<sequence>MNRRQECINLAQRFRLGHHLESAQHLPVLIEKVLTTVPVSQHANIATIVAAMLACQEHGDWLGLADWLEGELVMLLDSIK</sequence>
<dbReference type="EMBL" id="BPNN01000008">
    <property type="protein sequence ID" value="GJA62251.1"/>
    <property type="molecule type" value="Genomic_DNA"/>
</dbReference>
<name>A0A7I8HVL4_AERCA</name>